<dbReference type="Gene3D" id="3.15.10.10">
    <property type="entry name" value="Bactericidal permeability-increasing protein, domain 1"/>
    <property type="match status" value="1"/>
</dbReference>
<dbReference type="PANTHER" id="PTHR31138:SF1">
    <property type="entry name" value="PDZ DOMAIN-CONTAINING PROTEIN"/>
    <property type="match status" value="1"/>
</dbReference>
<dbReference type="InterPro" id="IPR001478">
    <property type="entry name" value="PDZ"/>
</dbReference>
<dbReference type="GO" id="GO:0008289">
    <property type="term" value="F:lipid binding"/>
    <property type="evidence" value="ECO:0007669"/>
    <property type="project" value="InterPro"/>
</dbReference>
<dbReference type="PROSITE" id="PS50106">
    <property type="entry name" value="PDZ"/>
    <property type="match status" value="1"/>
</dbReference>
<feature type="compositionally biased region" description="Polar residues" evidence="1">
    <location>
        <begin position="1071"/>
        <end position="1080"/>
    </location>
</feature>
<name>A0AAV1V8J9_9STRA</name>
<proteinExistence type="predicted"/>
<sequence>MMGTNERPPLFAMALRYRFGDSVKTPFGPGSVRSDSKTHVEVVLAGGAVLYAKRGCLVPELRMLQCGEIPTDTRVLMLPHDRKEGVVLNYTHADRKYQVLLYDGETLTTEDNDPSVTDKQTELLSKEELRVATGTRVRTTMGLGSIVGYRISSDSYVVQLDCGGVGYTQANDVSCIDLRLLAKVPRPLSAERIYEEFQGRITRDDAVMMSFKMKEAYCQLQRFCEKNTEAISCITANASYGDQYVKSLSLLLDPSLSDSTRRLKDASEKELEHLKEIAVYAKTVLESELLGGEDSAAIFAKALNVLSQLKNSEEIKHLRFSLCERASSEFTSARQKLVSQRSDSLPLTPSQEENRHVLSQILQAVERKMNAEKPRLDVLKTSLEYRTFQANVWPTMQQHESDVMKAQEAFARLEQMASKRFGVNSITELDPIVLAQKAEELLPTLSSRAEVLVQASEKYWMQMQQTSHGQTLMKKAKALVQSVENPDEFCSTVTKAIGEVKLDKLAEWKNTISTDREKRQEFVDQIKDHCLDFFTSVLPTLKVDTISGVEDDIAYTISNLDLSNFRVKKEWTKVRMGTVVDEELFTVRATHLTALLKGFDWTFQQKCFPYLHGGGVADAALSGGVISLGFKAEKKAVNEETGEYRPILVLSSMRIEIQQELKLTVQGSWFSAVYNMLTSLFAELIREYLAKTMETKLLKHTIKLLGILNQQMDEYWPFIFQLLDICMDDLPSASPWRGAKEVELQPEELECTFTDRNTVPFSFTKGVLNRYVVVSNILIVEMSSVNKEESDTSHDIPFTEDVKRVPVGSSVLAINGMCCKELTVEELKELLETLPVPFTMRFSLLPEDVAKNRCRQMKPHPEFSVFTFRQVGPFGLRLRARPLSPCGAIVVGFTSAGADGKKCPAELSGKIRVGQLLMKVNNVDLRSKTLSEVLVVLRDIKSRPATVQFATSPDAIIRLRDWPPMIEMEGISSLTCDNDQPFNRRQYVVLSAFARTPSFAQRTHLVQKGDILLFANDTMLTGPEYKSYADIMEALRVIVSQEEPIRAKFANREHFAVIREKLQDRRLLDSKGNTNRANCDSQKDEESRTNAKNGEGQKVADVGDIDPMVGGDTIDVLSMIPMKEIVFPKAPMGILFGNWKDEAVYIRAFVSSPGPVEKTGLLREGHAILQVCGHAVPCEATPAIVDEMILKMSTEARAHGGSSYDEMLVTKGGEKKPTYTLTVRDLELEQELMK</sequence>
<dbReference type="CDD" id="cd00136">
    <property type="entry name" value="PDZ_canonical"/>
    <property type="match status" value="1"/>
</dbReference>
<dbReference type="SUPFAM" id="SSF50156">
    <property type="entry name" value="PDZ domain-like"/>
    <property type="match status" value="1"/>
</dbReference>
<dbReference type="AlphaFoldDB" id="A0AAV1V8J9"/>
<dbReference type="Gene3D" id="2.30.42.10">
    <property type="match status" value="1"/>
</dbReference>
<evidence type="ECO:0000259" key="2">
    <source>
        <dbReference type="PROSITE" id="PS50106"/>
    </source>
</evidence>
<dbReference type="EMBL" id="CAKLBY020000275">
    <property type="protein sequence ID" value="CAK7942532.1"/>
    <property type="molecule type" value="Genomic_DNA"/>
</dbReference>
<dbReference type="SMART" id="SM00228">
    <property type="entry name" value="PDZ"/>
    <property type="match status" value="2"/>
</dbReference>
<accession>A0AAV1V8J9</accession>
<feature type="region of interest" description="Disordered" evidence="1">
    <location>
        <begin position="1069"/>
        <end position="1104"/>
    </location>
</feature>
<organism evidence="3 4">
    <name type="scientific">Peronospora matthiolae</name>
    <dbReference type="NCBI Taxonomy" id="2874970"/>
    <lineage>
        <taxon>Eukaryota</taxon>
        <taxon>Sar</taxon>
        <taxon>Stramenopiles</taxon>
        <taxon>Oomycota</taxon>
        <taxon>Peronosporomycetes</taxon>
        <taxon>Peronosporales</taxon>
        <taxon>Peronosporaceae</taxon>
        <taxon>Peronospora</taxon>
    </lineage>
</organism>
<dbReference type="SUPFAM" id="SSF55394">
    <property type="entry name" value="Bactericidal permeability-increasing protein, BPI"/>
    <property type="match status" value="1"/>
</dbReference>
<evidence type="ECO:0000256" key="1">
    <source>
        <dbReference type="SAM" id="MobiDB-lite"/>
    </source>
</evidence>
<protein>
    <recommendedName>
        <fullName evidence="2">PDZ domain-containing protein</fullName>
    </recommendedName>
</protein>
<reference evidence="3" key="1">
    <citation type="submission" date="2024-01" db="EMBL/GenBank/DDBJ databases">
        <authorList>
            <person name="Webb A."/>
        </authorList>
    </citation>
    <scope>NUCLEOTIDE SEQUENCE</scope>
    <source>
        <strain evidence="3">Pm1</strain>
    </source>
</reference>
<evidence type="ECO:0000313" key="3">
    <source>
        <dbReference type="EMBL" id="CAK7942532.1"/>
    </source>
</evidence>
<evidence type="ECO:0000313" key="4">
    <source>
        <dbReference type="Proteomes" id="UP001162060"/>
    </source>
</evidence>
<dbReference type="PANTHER" id="PTHR31138">
    <property type="entry name" value="CHROMOSOME 19, WHOLE GENOME SHOTGUN SEQUENCE"/>
    <property type="match status" value="1"/>
</dbReference>
<dbReference type="Proteomes" id="UP001162060">
    <property type="component" value="Unassembled WGS sequence"/>
</dbReference>
<gene>
    <name evidence="3" type="ORF">PM001_LOCUS27682</name>
</gene>
<feature type="domain" description="PDZ" evidence="2">
    <location>
        <begin position="872"/>
        <end position="939"/>
    </location>
</feature>
<dbReference type="InterPro" id="IPR017943">
    <property type="entry name" value="Bactericidal_perm-incr_a/b_dom"/>
</dbReference>
<comment type="caution">
    <text evidence="3">The sequence shown here is derived from an EMBL/GenBank/DDBJ whole genome shotgun (WGS) entry which is preliminary data.</text>
</comment>
<dbReference type="InterPro" id="IPR036034">
    <property type="entry name" value="PDZ_sf"/>
</dbReference>